<keyword evidence="2" id="KW-1185">Reference proteome</keyword>
<evidence type="ECO:0000313" key="2">
    <source>
        <dbReference type="Proteomes" id="UP000320421"/>
    </source>
</evidence>
<sequence>MTLYMQRVHWCDRLYVSPEYRRVGDADDAESDMRLV</sequence>
<protein>
    <submittedName>
        <fullName evidence="1">Uncharacterized protein</fullName>
    </submittedName>
</protein>
<organism evidence="1 2">
    <name type="scientific">Gimesia chilikensis</name>
    <dbReference type="NCBI Taxonomy" id="2605989"/>
    <lineage>
        <taxon>Bacteria</taxon>
        <taxon>Pseudomonadati</taxon>
        <taxon>Planctomycetota</taxon>
        <taxon>Planctomycetia</taxon>
        <taxon>Planctomycetales</taxon>
        <taxon>Planctomycetaceae</taxon>
        <taxon>Gimesia</taxon>
    </lineage>
</organism>
<gene>
    <name evidence="1" type="ORF">HG66A1_08890</name>
</gene>
<accession>A0A517PIC9</accession>
<dbReference type="AlphaFoldDB" id="A0A517PIC9"/>
<dbReference type="Proteomes" id="UP000320421">
    <property type="component" value="Chromosome"/>
</dbReference>
<dbReference type="EMBL" id="CP036266">
    <property type="protein sequence ID" value="QDT19125.1"/>
    <property type="molecule type" value="Genomic_DNA"/>
</dbReference>
<name>A0A517PIC9_9PLAN</name>
<evidence type="ECO:0000313" key="1">
    <source>
        <dbReference type="EMBL" id="QDT19125.1"/>
    </source>
</evidence>
<reference evidence="1 2" key="1">
    <citation type="submission" date="2019-02" db="EMBL/GenBank/DDBJ databases">
        <title>Deep-cultivation of Planctomycetes and their phenomic and genomic characterization uncovers novel biology.</title>
        <authorList>
            <person name="Wiegand S."/>
            <person name="Jogler M."/>
            <person name="Boedeker C."/>
            <person name="Pinto D."/>
            <person name="Vollmers J."/>
            <person name="Rivas-Marin E."/>
            <person name="Kohn T."/>
            <person name="Peeters S.H."/>
            <person name="Heuer A."/>
            <person name="Rast P."/>
            <person name="Oberbeckmann S."/>
            <person name="Bunk B."/>
            <person name="Jeske O."/>
            <person name="Meyerdierks A."/>
            <person name="Storesund J.E."/>
            <person name="Kallscheuer N."/>
            <person name="Luecker S."/>
            <person name="Lage O.M."/>
            <person name="Pohl T."/>
            <person name="Merkel B.J."/>
            <person name="Hornburger P."/>
            <person name="Mueller R.-W."/>
            <person name="Bruemmer F."/>
            <person name="Labrenz M."/>
            <person name="Spormann A.M."/>
            <person name="Op den Camp H."/>
            <person name="Overmann J."/>
            <person name="Amann R."/>
            <person name="Jetten M.S.M."/>
            <person name="Mascher T."/>
            <person name="Medema M.H."/>
            <person name="Devos D.P."/>
            <person name="Kaster A.-K."/>
            <person name="Ovreas L."/>
            <person name="Rohde M."/>
            <person name="Galperin M.Y."/>
            <person name="Jogler C."/>
        </authorList>
    </citation>
    <scope>NUCLEOTIDE SEQUENCE [LARGE SCALE GENOMIC DNA]</scope>
    <source>
        <strain evidence="1 2">HG66A1</strain>
    </source>
</reference>
<proteinExistence type="predicted"/>